<feature type="region of interest" description="Disordered" evidence="1">
    <location>
        <begin position="586"/>
        <end position="648"/>
    </location>
</feature>
<feature type="region of interest" description="Disordered" evidence="1">
    <location>
        <begin position="137"/>
        <end position="205"/>
    </location>
</feature>
<dbReference type="EMBL" id="KN847042">
    <property type="protein sequence ID" value="KIW28911.1"/>
    <property type="molecule type" value="Genomic_DNA"/>
</dbReference>
<feature type="region of interest" description="Disordered" evidence="1">
    <location>
        <begin position="333"/>
        <end position="366"/>
    </location>
</feature>
<feature type="region of interest" description="Disordered" evidence="1">
    <location>
        <begin position="265"/>
        <end position="293"/>
    </location>
</feature>
<evidence type="ECO:0000313" key="3">
    <source>
        <dbReference type="Proteomes" id="UP000054466"/>
    </source>
</evidence>
<dbReference type="VEuPathDB" id="FungiDB:PV07_04765"/>
<feature type="compositionally biased region" description="Basic and acidic residues" evidence="1">
    <location>
        <begin position="617"/>
        <end position="626"/>
    </location>
</feature>
<name>A0A0D1ZLS7_9EURO</name>
<dbReference type="AlphaFoldDB" id="A0A0D1ZLS7"/>
<feature type="compositionally biased region" description="Low complexity" evidence="1">
    <location>
        <begin position="187"/>
        <end position="198"/>
    </location>
</feature>
<feature type="compositionally biased region" description="Basic and acidic residues" evidence="1">
    <location>
        <begin position="150"/>
        <end position="160"/>
    </location>
</feature>
<feature type="compositionally biased region" description="Basic residues" evidence="1">
    <location>
        <begin position="139"/>
        <end position="149"/>
    </location>
</feature>
<dbReference type="InterPro" id="IPR018247">
    <property type="entry name" value="EF_Hand_1_Ca_BS"/>
</dbReference>
<feature type="compositionally biased region" description="Basic residues" evidence="1">
    <location>
        <begin position="489"/>
        <end position="502"/>
    </location>
</feature>
<feature type="compositionally biased region" description="Polar residues" evidence="1">
    <location>
        <begin position="165"/>
        <end position="176"/>
    </location>
</feature>
<dbReference type="PROSITE" id="PS00018">
    <property type="entry name" value="EF_HAND_1"/>
    <property type="match status" value="1"/>
</dbReference>
<dbReference type="RefSeq" id="XP_016249127.1">
    <property type="nucleotide sequence ID" value="XM_016391608.1"/>
</dbReference>
<accession>A0A0D1ZLS7</accession>
<proteinExistence type="predicted"/>
<evidence type="ECO:0000256" key="1">
    <source>
        <dbReference type="SAM" id="MobiDB-lite"/>
    </source>
</evidence>
<sequence>MDENILQNLAAQRSQECQLIDLTLGRLKKLHESEVAILGDLYREDRWRWTPEHGLQVGLPQDLEVRWFSRESVLDLQNRVRPLTLPDGEPDPNADRRLERQEYVWLLSQMLHYELGFALTPIDATARIATALRAGNVRQPRKLKHRAQKLRGDYRLRNSDLDSESAVNEETSTSGFDAQPEREQQLENGGTENGTGTTLSSAESDLKRRLVVGKARADTEAIIPGPMERDVGTGARAVQVREEELQCNSNANEQYGYKRDAAATVTTTGTRQTPVTTRSNLRSPAKRPWVSHSDTLQKTLDPLPPAPRPVQFSEQVADKHAKSTQTFLALGRAAPAPPRTDNDRSFEEMSRRVSTDNTKTFSAAKARKTWSPIETSTVLDEDTAGQNRSTTPVLEGITQSLGNEYRAGGFRYNVLQRPHESPTQSPQTGTKHLAMKDTGPWISGPDKIQLLRPKNPAPTTEEMEQVNQPGQPCPVYIVIEDSDSEHHSEHPHRGKGSSIRRLKKRKPCVKAASALGTFYATRSIFLIPPSDIGGDDGAQLSGRRRSLSSAPSRISAIFPQTKRTVANRTNLTSRVAAKVRVGRHTPDVCTSKTRPTRQSEDNSDPLERIPFGYIRSTESKSRHGDPPEAGAAANGFPPKIRRAPSPWNRNLSNRIQVSSLQQENLKLVQKATVNLYSPQSAKTVSLKKAEVPKKAESPKRTQIPGTALTVSDNYALNAKVEEVCKDTDKVVEELRHSSQTVVRSFKPPRKNKRPHSAAFSEHGGSRKGGKRKPNSTNTTYDLVERTTPGAPKSAIPRDNDVPIFPRMEYLMGCDRNGVPAKRAPFRRPTPLTHTLRDQSDAARIQERKRAIGADSPNHLLRGVG</sequence>
<feature type="compositionally biased region" description="Basic residues" evidence="1">
    <location>
        <begin position="746"/>
        <end position="755"/>
    </location>
</feature>
<dbReference type="HOGENOM" id="CLU_331489_0_0_1"/>
<evidence type="ECO:0000313" key="2">
    <source>
        <dbReference type="EMBL" id="KIW28911.1"/>
    </source>
</evidence>
<feature type="compositionally biased region" description="Low complexity" evidence="1">
    <location>
        <begin position="265"/>
        <end position="278"/>
    </location>
</feature>
<feature type="region of interest" description="Disordered" evidence="1">
    <location>
        <begin position="483"/>
        <end position="502"/>
    </location>
</feature>
<dbReference type="GeneID" id="27343959"/>
<gene>
    <name evidence="2" type="ORF">PV07_04765</name>
</gene>
<protein>
    <submittedName>
        <fullName evidence="2">Uncharacterized protein</fullName>
    </submittedName>
</protein>
<dbReference type="OrthoDB" id="4152049at2759"/>
<feature type="compositionally biased region" description="Basic and acidic residues" evidence="1">
    <location>
        <begin position="340"/>
        <end position="354"/>
    </location>
</feature>
<reference evidence="2 3" key="1">
    <citation type="submission" date="2015-01" db="EMBL/GenBank/DDBJ databases">
        <title>The Genome Sequence of Cladophialophora immunda CBS83496.</title>
        <authorList>
            <consortium name="The Broad Institute Genomics Platform"/>
            <person name="Cuomo C."/>
            <person name="de Hoog S."/>
            <person name="Gorbushina A."/>
            <person name="Stielow B."/>
            <person name="Teixiera M."/>
            <person name="Abouelleil A."/>
            <person name="Chapman S.B."/>
            <person name="Priest M."/>
            <person name="Young S.K."/>
            <person name="Wortman J."/>
            <person name="Nusbaum C."/>
            <person name="Birren B."/>
        </authorList>
    </citation>
    <scope>NUCLEOTIDE SEQUENCE [LARGE SCALE GENOMIC DNA]</scope>
    <source>
        <strain evidence="2 3">CBS 83496</strain>
    </source>
</reference>
<keyword evidence="3" id="KW-1185">Reference proteome</keyword>
<organism evidence="2 3">
    <name type="scientific">Cladophialophora immunda</name>
    <dbReference type="NCBI Taxonomy" id="569365"/>
    <lineage>
        <taxon>Eukaryota</taxon>
        <taxon>Fungi</taxon>
        <taxon>Dikarya</taxon>
        <taxon>Ascomycota</taxon>
        <taxon>Pezizomycotina</taxon>
        <taxon>Eurotiomycetes</taxon>
        <taxon>Chaetothyriomycetidae</taxon>
        <taxon>Chaetothyriales</taxon>
        <taxon>Herpotrichiellaceae</taxon>
        <taxon>Cladophialophora</taxon>
    </lineage>
</organism>
<feature type="region of interest" description="Disordered" evidence="1">
    <location>
        <begin position="735"/>
        <end position="799"/>
    </location>
</feature>
<dbReference type="Proteomes" id="UP000054466">
    <property type="component" value="Unassembled WGS sequence"/>
</dbReference>